<dbReference type="PROSITE" id="PS51477">
    <property type="entry name" value="PAH"/>
    <property type="match status" value="12"/>
</dbReference>
<evidence type="ECO:0000256" key="5">
    <source>
        <dbReference type="SAM" id="Coils"/>
    </source>
</evidence>
<feature type="compositionally biased region" description="Polar residues" evidence="6">
    <location>
        <begin position="1776"/>
        <end position="1791"/>
    </location>
</feature>
<feature type="compositionally biased region" description="Basic and acidic residues" evidence="6">
    <location>
        <begin position="1250"/>
        <end position="1293"/>
    </location>
</feature>
<feature type="region of interest" description="Disordered" evidence="6">
    <location>
        <begin position="1250"/>
        <end position="1311"/>
    </location>
</feature>
<dbReference type="InterPro" id="IPR039774">
    <property type="entry name" value="Sin3-like"/>
</dbReference>
<evidence type="ECO:0000256" key="4">
    <source>
        <dbReference type="PROSITE-ProRule" id="PRU00810"/>
    </source>
</evidence>
<feature type="region of interest" description="Disordered" evidence="6">
    <location>
        <begin position="1"/>
        <end position="33"/>
    </location>
</feature>
<dbReference type="Gene3D" id="1.20.1160.11">
    <property type="entry name" value="Paired amphipathic helix"/>
    <property type="match status" value="12"/>
</dbReference>
<dbReference type="InterPro" id="IPR031693">
    <property type="entry name" value="Sin3_C"/>
</dbReference>
<dbReference type="EMBL" id="JBBPBN010000004">
    <property type="protein sequence ID" value="KAK9039530.1"/>
    <property type="molecule type" value="Genomic_DNA"/>
</dbReference>
<feature type="coiled-coil region" evidence="5">
    <location>
        <begin position="1637"/>
        <end position="1664"/>
    </location>
</feature>
<comment type="subcellular location">
    <subcellularLocation>
        <location evidence="1 4">Nucleus</location>
    </subcellularLocation>
</comment>
<feature type="compositionally biased region" description="Basic and acidic residues" evidence="6">
    <location>
        <begin position="1300"/>
        <end position="1311"/>
    </location>
</feature>
<dbReference type="InterPro" id="IPR036600">
    <property type="entry name" value="PAH_sf"/>
</dbReference>
<dbReference type="InterPro" id="IPR003822">
    <property type="entry name" value="PAH"/>
</dbReference>
<feature type="compositionally biased region" description="Basic and acidic residues" evidence="6">
    <location>
        <begin position="1793"/>
        <end position="1820"/>
    </location>
</feature>
<dbReference type="Pfam" id="PF16879">
    <property type="entry name" value="Sin3a_C"/>
    <property type="match status" value="1"/>
</dbReference>
<feature type="compositionally biased region" description="Polar residues" evidence="6">
    <location>
        <begin position="1200"/>
        <end position="1214"/>
    </location>
</feature>
<feature type="region of interest" description="Disordered" evidence="6">
    <location>
        <begin position="942"/>
        <end position="973"/>
    </location>
</feature>
<dbReference type="Pfam" id="PF02671">
    <property type="entry name" value="PAH"/>
    <property type="match status" value="12"/>
</dbReference>
<dbReference type="Pfam" id="PF08295">
    <property type="entry name" value="Sin3_corepress"/>
    <property type="match status" value="1"/>
</dbReference>
<dbReference type="SUPFAM" id="SSF47762">
    <property type="entry name" value="PAH2 domain"/>
    <property type="match status" value="12"/>
</dbReference>
<feature type="compositionally biased region" description="Basic and acidic residues" evidence="6">
    <location>
        <begin position="1898"/>
        <end position="1911"/>
    </location>
</feature>
<feature type="region of interest" description="Disordered" evidence="6">
    <location>
        <begin position="1889"/>
        <end position="2029"/>
    </location>
</feature>
<evidence type="ECO:0000256" key="2">
    <source>
        <dbReference type="ARBA" id="ARBA00022491"/>
    </source>
</evidence>
<feature type="region of interest" description="Disordered" evidence="6">
    <location>
        <begin position="1200"/>
        <end position="1232"/>
    </location>
</feature>
<feature type="domain" description="Histone deacetylase interacting" evidence="7">
    <location>
        <begin position="1452"/>
        <end position="1552"/>
    </location>
</feature>
<dbReference type="PANTHER" id="PTHR12346:SF8">
    <property type="entry name" value="PAIRED AMPHIPATHIC HELIX PROTEIN SIN3-LIKE 2"/>
    <property type="match status" value="1"/>
</dbReference>
<dbReference type="SMART" id="SM00761">
    <property type="entry name" value="HDAC_interact"/>
    <property type="match status" value="1"/>
</dbReference>
<evidence type="ECO:0000313" key="8">
    <source>
        <dbReference type="EMBL" id="KAK9039530.1"/>
    </source>
</evidence>
<protein>
    <recommendedName>
        <fullName evidence="7">Histone deacetylase interacting domain-containing protein</fullName>
    </recommendedName>
</protein>
<accession>A0ABR2TQF9</accession>
<feature type="compositionally biased region" description="Acidic residues" evidence="6">
    <location>
        <begin position="1996"/>
        <end position="2006"/>
    </location>
</feature>
<keyword evidence="9" id="KW-1185">Reference proteome</keyword>
<feature type="compositionally biased region" description="Gly residues" evidence="6">
    <location>
        <begin position="19"/>
        <end position="28"/>
    </location>
</feature>
<keyword evidence="3 4" id="KW-0539">Nucleus</keyword>
<dbReference type="PANTHER" id="PTHR12346">
    <property type="entry name" value="SIN3B-RELATED"/>
    <property type="match status" value="1"/>
</dbReference>
<feature type="compositionally biased region" description="Acidic residues" evidence="6">
    <location>
        <begin position="1960"/>
        <end position="1973"/>
    </location>
</feature>
<feature type="region of interest" description="Disordered" evidence="6">
    <location>
        <begin position="1725"/>
        <end position="1873"/>
    </location>
</feature>
<name>A0ABR2TQF9_9ROSI</name>
<dbReference type="InterPro" id="IPR013194">
    <property type="entry name" value="HDAC_interact_dom"/>
</dbReference>
<organism evidence="8 9">
    <name type="scientific">Hibiscus sabdariffa</name>
    <name type="common">roselle</name>
    <dbReference type="NCBI Taxonomy" id="183260"/>
    <lineage>
        <taxon>Eukaryota</taxon>
        <taxon>Viridiplantae</taxon>
        <taxon>Streptophyta</taxon>
        <taxon>Embryophyta</taxon>
        <taxon>Tracheophyta</taxon>
        <taxon>Spermatophyta</taxon>
        <taxon>Magnoliopsida</taxon>
        <taxon>eudicotyledons</taxon>
        <taxon>Gunneridae</taxon>
        <taxon>Pentapetalae</taxon>
        <taxon>rosids</taxon>
        <taxon>malvids</taxon>
        <taxon>Malvales</taxon>
        <taxon>Malvaceae</taxon>
        <taxon>Malvoideae</taxon>
        <taxon>Hibiscus</taxon>
    </lineage>
</organism>
<proteinExistence type="predicted"/>
<feature type="compositionally biased region" description="Polar residues" evidence="6">
    <location>
        <begin position="942"/>
        <end position="966"/>
    </location>
</feature>
<sequence>MPGGSRSGRGGGRGRGRGRGGGGGGGMGSTSQRLTTSDALAYLKEVKEEFQDQKKKYDMFLEVMKDFKARRTDTVGVMARVKELFKGHNNLIYGFNTFLSDGYAITFDDDNSPPRRTVKYEDAIGEMFQRLTTSDALTYLKEVKEEFQDQKEKYDMFLEVLKDYMAHRTDTVGVIARVKELFKGHNNLIYGFKTFLPRGCAITLDDDNAPPRTVEFDKAISFVNKIKRRFQHDEHVYKSFLNVLNKYRREHMNKNEVYTEVACLFKEHPDLLEEFTSYLQDYPVAPTTQQVPYGRNSTQRYNEHSSAASTLQDMSQKPISNDAVMYLNEVKETFQDQKEKHGMFLKVLEDLNTQRTDTAGAVARVKELFKGHNKVIYGFNPFRPRGSEITIDDDNAPERAVEFDNPTYKRTLFKFTICILVLNLNIRLVLLVTEFYRQNQMPGGTRSAGGGGGGMGSTSQRLTTSDALTYLKEVKEEFQDQKEKYDMFLEVMKDFKARRTDTVGVMARVKELFKGHNNLIYGFNTFLSDGYAITFDDDNSPPRRTVKYEDAISEMFQRLTTSDALTYLKEVKEVFQDQKEKYDMFLEVMKDFKAHRTDTVGVIARVKELFKGHNNLIYGFNTFLPDGYAITLDDDNSPMGRNVKFEDAISFVNKIKRRFQHDEHVYKSFLDVLNRYRREHMNKNEVYTEVTCLFEEHPDLLEEFTSYLEDYSVAPTTQQVPYVRNSTQHYNERSSAAPTLQDMSQKPISNDALMYLNEVNETFQDQKEKLGMFLQVLEDLNAQRTDTAGAVARVKELFKGHNNLIYGFNTFLPEGHVITIDDDNDEALPKETDKFAEAIRFMTKVKKRFQNDEHVYKSFVDILSMYWKEQKGMTDVYTEVMYLVLVVIGVSSVAIEYSFSSELTCRSLHRFQVACLFKDHPDLLREFTRYLPVSSAAAPLTQQVPCGGNSTQRYNESNQYSTQSYRETNEHSTQRYLERMKRARDDMYSGSQFRRPFGSSRAESYGQNQMPAGGSSAGGGSLGGEGEGEGGGGGQGEGSTSQRLTTSDALTYLKEVKEMFQDQKEKYDMFLEVMKDFKAHRTDTVGVIARVKELFKGHNNLIYGFNTFLPRGYAITLDEDNAPPRRTVEFDEAISFVNKIKRRFQHDEHVYKSFLDVLNMYRREHKDINEVYTEVASLFEDHPDLLEEFTRFLPDSSAAPTIQQVPYGRNSTQRYNERSSAPPILRHIQMDRQRRRDRIINSHADRDLSVDRPELDDDKGIMKMRKEQRKRAEKDNRDQRNRDHDDPEHENNREFNSQRFPDKKRSGKKVEGFASYDDRDNLKSMCNRGFVFCEKVKERLCSSDDYQAFLKCLNIYSNGIIKRNDLQTLVTDLLGKYPDLMNEFNQFLERCENTDGLLAGVISKKSLTVDGHVSRPLEEKDREPKREIEGTKEKERYKEYMGKSIQELDLSNCQSCTPSYRLLPDDYPIPVASQKSELGAQVLNDYWVSVTSGSEDYSFKHMRRNQYEESLFRCEDDRFELDMLLESVSSTAKRVEDLLNSINENKISMDSPFRVEEHFSVLNLRCIERLYGDHGLDAMEILRKNPSLALPVILTRLKQKQEEWTKCRLDFNKVWAEIYVKNHYKSLDHRSFYFKQQDSKNLSAKSLLAEIKELKEKNQKEDDVLMASVAGHRQPLAPHLVCEYLDVNIHEDLYKLIEYSCEEMCSTKEQLNRVMRLWTTFLEPMLGVPPRHNGREGTDGAGKALNPAESDRSPGADATANSGQLKAVSDGEKNSSSELTNSCRNGLTNGETLAREHSGRALRDDSRLEKETKFTADKKPGIHMHANGMEAGNNHGRNNVEGASGKGTTASRASSGVGGEAHESKATADLVHSSEGVGVTKHASLVNGMTTDCPNASRCHEESAGPSRIEKEEGELSPTGDLEEDNFVAYGDSGSKKHGVETRRHQSGNGKDLHSVDASGENDVDADDEDSENASEAGDNASGSESAGDECSREEHDEEEEVERDEVDGKAESEGEAEGTTDTHVGGDGTSLSFSERFLFTVKPLSKHVRTVLPKDDRNDSWVFYANDDFFVLFRLHQILYERILSAKTNTAAAEMKWKQPKDASGLDLYARFMSALYSLLDGSTDNSKFEDECRAIIGNQSYVLFTLDKLIFKLVKQLQAVAADEMDNKLLQLFDYEKSRKHWKAMDSVYYENARVLLHEENIYRLKYSSPPSRLSIQLMDNVIEKPEAFAVSMEPNFSAVLHNDFLSVYPSKKEPHGITLKRNKKKYANLDEFAATCLAMEGVELVNGLENKIACNSYKISYVLDTEDFFYRRRTSSKHRSSYNNQARIHRFRRPTRTKGSVSVTRLTGERLLKCVSS</sequence>
<feature type="region of interest" description="Disordered" evidence="6">
    <location>
        <begin position="988"/>
        <end position="1044"/>
    </location>
</feature>
<comment type="caution">
    <text evidence="8">The sequence shown here is derived from an EMBL/GenBank/DDBJ whole genome shotgun (WGS) entry which is preliminary data.</text>
</comment>
<evidence type="ECO:0000256" key="3">
    <source>
        <dbReference type="ARBA" id="ARBA00023242"/>
    </source>
</evidence>
<feature type="compositionally biased region" description="Gly residues" evidence="6">
    <location>
        <begin position="1"/>
        <end position="11"/>
    </location>
</feature>
<evidence type="ECO:0000259" key="7">
    <source>
        <dbReference type="SMART" id="SM00761"/>
    </source>
</evidence>
<feature type="compositionally biased region" description="Basic and acidic residues" evidence="6">
    <location>
        <begin position="1934"/>
        <end position="1944"/>
    </location>
</feature>
<gene>
    <name evidence="8" type="ORF">V6N11_014728</name>
</gene>
<feature type="compositionally biased region" description="Gly residues" evidence="6">
    <location>
        <begin position="1015"/>
        <end position="1037"/>
    </location>
</feature>
<evidence type="ECO:0000313" key="9">
    <source>
        <dbReference type="Proteomes" id="UP001396334"/>
    </source>
</evidence>
<keyword evidence="2" id="KW-0678">Repressor</keyword>
<keyword evidence="5" id="KW-0175">Coiled coil</keyword>
<feature type="compositionally biased region" description="Polar residues" evidence="6">
    <location>
        <begin position="1001"/>
        <end position="1010"/>
    </location>
</feature>
<reference evidence="8 9" key="1">
    <citation type="journal article" date="2024" name="G3 (Bethesda)">
        <title>Genome assembly of Hibiscus sabdariffa L. provides insights into metabolisms of medicinal natural products.</title>
        <authorList>
            <person name="Kim T."/>
        </authorList>
    </citation>
    <scope>NUCLEOTIDE SEQUENCE [LARGE SCALE GENOMIC DNA]</scope>
    <source>
        <strain evidence="8">TK-2024</strain>
        <tissue evidence="8">Old leaves</tissue>
    </source>
</reference>
<evidence type="ECO:0000256" key="6">
    <source>
        <dbReference type="SAM" id="MobiDB-lite"/>
    </source>
</evidence>
<evidence type="ECO:0000256" key="1">
    <source>
        <dbReference type="ARBA" id="ARBA00004123"/>
    </source>
</evidence>
<dbReference type="Proteomes" id="UP001396334">
    <property type="component" value="Unassembled WGS sequence"/>
</dbReference>